<dbReference type="AlphaFoldDB" id="K9ZGU9"/>
<dbReference type="Proteomes" id="UP000010474">
    <property type="component" value="Chromosome"/>
</dbReference>
<reference evidence="2" key="1">
    <citation type="journal article" date="2013" name="Proc. Natl. Acad. Sci. U.S.A.">
        <title>Improving the coverage of the cyanobacterial phylum using diversity-driven genome sequencing.</title>
        <authorList>
            <person name="Shih P.M."/>
            <person name="Wu D."/>
            <person name="Latifi A."/>
            <person name="Axen S.D."/>
            <person name="Fewer D.P."/>
            <person name="Talla E."/>
            <person name="Calteau A."/>
            <person name="Cai F."/>
            <person name="Tandeau de Marsac N."/>
            <person name="Rippka R."/>
            <person name="Herdman M."/>
            <person name="Sivonen K."/>
            <person name="Coursin T."/>
            <person name="Laurent T."/>
            <person name="Goodwin L."/>
            <person name="Nolan M."/>
            <person name="Davenport K.W."/>
            <person name="Han C.S."/>
            <person name="Rubin E.M."/>
            <person name="Eisen J.A."/>
            <person name="Woyke T."/>
            <person name="Gugger M."/>
            <person name="Kerfeld C.A."/>
        </authorList>
    </citation>
    <scope>NUCLEOTIDE SEQUENCE [LARGE SCALE GENOMIC DNA]</scope>
    <source>
        <strain evidence="2">ATCC 27899 / PCC 7122</strain>
    </source>
</reference>
<name>K9ZGU9_ANACC</name>
<dbReference type="OrthoDB" id="490422at2"/>
<sequence>MQTLFSLDKVAKNLEQHENSKRIKKLIFCACKNVWENDQDTLDQFKLQELIEELCSLNPTIEQWNYTLAEVVKTLNKKSEYILVASVILNEIEKIYIVPEEVTGIVLKQPNQNEISSKNFPEKSPSKASKSQYNQFDLRQNLMKYTNPLRAKIVLFSALDNKFTFKEEDWLKLKTKELDVLLRKLFDSCATIKELESKLNNTIIHLGNSDENTQASSAIIRAMQDFYGDIVSTQQEKELNNYSIPEVKTIVSTNYQPTPIDEYEYDENEEKDEYEEDNNTCQIVMSPLTNTPDKKE</sequence>
<dbReference type="PATRIC" id="fig|272123.3.peg.2765"/>
<dbReference type="KEGG" id="acy:Anacy_2539"/>
<dbReference type="STRING" id="272123.Anacy_2539"/>
<keyword evidence="2" id="KW-1185">Reference proteome</keyword>
<proteinExistence type="predicted"/>
<dbReference type="HOGENOM" id="CLU_058593_0_0_3"/>
<gene>
    <name evidence="1" type="ordered locus">Anacy_2539</name>
</gene>
<evidence type="ECO:0000313" key="2">
    <source>
        <dbReference type="Proteomes" id="UP000010474"/>
    </source>
</evidence>
<dbReference type="eggNOG" id="COG0515">
    <property type="taxonomic scope" value="Bacteria"/>
</dbReference>
<dbReference type="RefSeq" id="WP_015214619.1">
    <property type="nucleotide sequence ID" value="NC_019771.1"/>
</dbReference>
<dbReference type="EMBL" id="CP003659">
    <property type="protein sequence ID" value="AFZ57984.1"/>
    <property type="molecule type" value="Genomic_DNA"/>
</dbReference>
<accession>K9ZGU9</accession>
<evidence type="ECO:0000313" key="1">
    <source>
        <dbReference type="EMBL" id="AFZ57984.1"/>
    </source>
</evidence>
<protein>
    <submittedName>
        <fullName evidence="1">Uncharacterized protein</fullName>
    </submittedName>
</protein>
<organism evidence="1 2">
    <name type="scientific">Anabaena cylindrica (strain ATCC 27899 / PCC 7122)</name>
    <dbReference type="NCBI Taxonomy" id="272123"/>
    <lineage>
        <taxon>Bacteria</taxon>
        <taxon>Bacillati</taxon>
        <taxon>Cyanobacteriota</taxon>
        <taxon>Cyanophyceae</taxon>
        <taxon>Nostocales</taxon>
        <taxon>Nostocaceae</taxon>
        <taxon>Anabaena</taxon>
    </lineage>
</organism>